<feature type="transmembrane region" description="Helical" evidence="1">
    <location>
        <begin position="12"/>
        <end position="33"/>
    </location>
</feature>
<dbReference type="Proteomes" id="UP000199214">
    <property type="component" value="Unassembled WGS sequence"/>
</dbReference>
<feature type="domain" description="DUF418" evidence="2">
    <location>
        <begin position="241"/>
        <end position="398"/>
    </location>
</feature>
<dbReference type="InterPro" id="IPR007349">
    <property type="entry name" value="DUF418"/>
</dbReference>
<protein>
    <recommendedName>
        <fullName evidence="2">DUF418 domain-containing protein</fullName>
    </recommendedName>
</protein>
<keyword evidence="1" id="KW-0812">Transmembrane</keyword>
<sequence length="405" mass="44174">MHMEVRARFESLDVIRGVAVMGILLANIVAFGLPEAAYFSPLAWGGSDAAEKTAWFLNFIFVEGRFRGLFSFLFGASMLLVIERADAGGGNGAALHLRRMFWLFVFGCLHLYLLWWGDILAHYALVGVIALFFCRQSARALALLSLALLLASILLNAATATALFAAAARATPADVALWNGFASAFGVPPRAELLEQIAAMRGSFGAAAAWRWQHALDPLTFLPIGGAETLSAMLLGMAGLRSGFVRGEWSRAAYIRVAWVCVPVSLLGYAAIGWHTMATGFDQRWVYTGALVLSEPFRTIGYVGYAALVMVLLRPGGRLTTRVAATGRMAFSNYLGTTVLMDLIFTGWGLGLFATIGRAWLYAIVPAVWALMLLWSPAWLARYSYGPLEWLWRSLVHGRPAPLRV</sequence>
<evidence type="ECO:0000313" key="3">
    <source>
        <dbReference type="EMBL" id="SEL40322.1"/>
    </source>
</evidence>
<dbReference type="InterPro" id="IPR052529">
    <property type="entry name" value="Bact_Transport_Assoc"/>
</dbReference>
<proteinExistence type="predicted"/>
<feature type="transmembrane region" description="Helical" evidence="1">
    <location>
        <begin position="360"/>
        <end position="381"/>
    </location>
</feature>
<feature type="transmembrane region" description="Helical" evidence="1">
    <location>
        <begin position="220"/>
        <end position="240"/>
    </location>
</feature>
<feature type="transmembrane region" description="Helical" evidence="1">
    <location>
        <begin position="334"/>
        <end position="354"/>
    </location>
</feature>
<dbReference type="PANTHER" id="PTHR30590">
    <property type="entry name" value="INNER MEMBRANE PROTEIN"/>
    <property type="match status" value="1"/>
</dbReference>
<evidence type="ECO:0000259" key="2">
    <source>
        <dbReference type="Pfam" id="PF04235"/>
    </source>
</evidence>
<feature type="transmembrane region" description="Helical" evidence="1">
    <location>
        <begin position="296"/>
        <end position="313"/>
    </location>
</feature>
<dbReference type="Pfam" id="PF04235">
    <property type="entry name" value="DUF418"/>
    <property type="match status" value="1"/>
</dbReference>
<evidence type="ECO:0000313" key="4">
    <source>
        <dbReference type="Proteomes" id="UP000199214"/>
    </source>
</evidence>
<feature type="transmembrane region" description="Helical" evidence="1">
    <location>
        <begin position="141"/>
        <end position="168"/>
    </location>
</feature>
<dbReference type="EMBL" id="FNZZ01000003">
    <property type="protein sequence ID" value="SEL40322.1"/>
    <property type="molecule type" value="Genomic_DNA"/>
</dbReference>
<evidence type="ECO:0000256" key="1">
    <source>
        <dbReference type="SAM" id="Phobius"/>
    </source>
</evidence>
<dbReference type="STRING" id="1855283.SAMN05216382_1969"/>
<keyword evidence="4" id="KW-1185">Reference proteome</keyword>
<keyword evidence="1" id="KW-1133">Transmembrane helix</keyword>
<keyword evidence="1" id="KW-0472">Membrane</keyword>
<dbReference type="PANTHER" id="PTHR30590:SF2">
    <property type="entry name" value="INNER MEMBRANE PROTEIN"/>
    <property type="match status" value="1"/>
</dbReference>
<name>A0A1H7PX59_9SPHN</name>
<accession>A0A1H7PX59</accession>
<reference evidence="4" key="1">
    <citation type="submission" date="2016-10" db="EMBL/GenBank/DDBJ databases">
        <authorList>
            <person name="Varghese N."/>
            <person name="Submissions S."/>
        </authorList>
    </citation>
    <scope>NUCLEOTIDE SEQUENCE [LARGE SCALE GENOMIC DNA]</scope>
    <source>
        <strain evidence="4">JS21-1</strain>
    </source>
</reference>
<feature type="transmembrane region" description="Helical" evidence="1">
    <location>
        <begin position="119"/>
        <end position="134"/>
    </location>
</feature>
<gene>
    <name evidence="3" type="ORF">SAMN05216382_1969</name>
</gene>
<organism evidence="3 4">
    <name type="scientific">Sphingomonas palmae</name>
    <dbReference type="NCBI Taxonomy" id="1855283"/>
    <lineage>
        <taxon>Bacteria</taxon>
        <taxon>Pseudomonadati</taxon>
        <taxon>Pseudomonadota</taxon>
        <taxon>Alphaproteobacteria</taxon>
        <taxon>Sphingomonadales</taxon>
        <taxon>Sphingomonadaceae</taxon>
        <taxon>Sphingomonas</taxon>
    </lineage>
</organism>
<feature type="transmembrane region" description="Helical" evidence="1">
    <location>
        <begin position="252"/>
        <end position="276"/>
    </location>
</feature>
<dbReference type="AlphaFoldDB" id="A0A1H7PX59"/>